<protein>
    <submittedName>
        <fullName evidence="2">Uncharacterized protein</fullName>
    </submittedName>
</protein>
<feature type="repeat" description="TPR" evidence="1">
    <location>
        <begin position="105"/>
        <end position="138"/>
    </location>
</feature>
<dbReference type="OrthoDB" id="9815010at2"/>
<gene>
    <name evidence="2" type="ORF">OCH239_14560</name>
</gene>
<dbReference type="Gene3D" id="1.25.40.10">
    <property type="entry name" value="Tetratricopeptide repeat domain"/>
    <property type="match status" value="1"/>
</dbReference>
<keyword evidence="3" id="KW-1185">Reference proteome</keyword>
<proteinExistence type="predicted"/>
<dbReference type="EMBL" id="JALZ01000004">
    <property type="protein sequence ID" value="ETX15658.1"/>
    <property type="molecule type" value="Genomic_DNA"/>
</dbReference>
<keyword evidence="1" id="KW-0802">TPR repeat</keyword>
<comment type="caution">
    <text evidence="2">The sequence shown here is derived from an EMBL/GenBank/DDBJ whole genome shotgun (WGS) entry which is preliminary data.</text>
</comment>
<sequence length="191" mass="20845">MSMTSLTFKSIVTALSLTVGFSIPGASPAQPGTERSDELLKRLAGAEDHVAADKAERELRLEWSRSGSAAMDLLLKRGRDALEVNQPEKAIEHLTALTDHAPGFAEGWFSLATAYYVEEMYGPAAYALEHVLALNPDHFGALQGLGAIYDHLEMPKKAHEAYARAAEIRPHDEDLTAAIERLDREATGFDL</sequence>
<dbReference type="SMART" id="SM00028">
    <property type="entry name" value="TPR"/>
    <property type="match status" value="3"/>
</dbReference>
<dbReference type="PATRIC" id="fig|1449350.3.peg.1244"/>
<dbReference type="AlphaFoldDB" id="X7EKH2"/>
<reference evidence="2 3" key="1">
    <citation type="submission" date="2014-01" db="EMBL/GenBank/DDBJ databases">
        <title>Roseivivax halodurans JCM 10272 Genome Sequencing.</title>
        <authorList>
            <person name="Lai Q."/>
            <person name="Li G."/>
            <person name="Shao Z."/>
        </authorList>
    </citation>
    <scope>NUCLEOTIDE SEQUENCE [LARGE SCALE GENOMIC DNA]</scope>
    <source>
        <strain evidence="2 3">JCM 10272</strain>
    </source>
</reference>
<evidence type="ECO:0000256" key="1">
    <source>
        <dbReference type="PROSITE-ProRule" id="PRU00339"/>
    </source>
</evidence>
<dbReference type="eggNOG" id="COG0457">
    <property type="taxonomic scope" value="Bacteria"/>
</dbReference>
<feature type="repeat" description="TPR" evidence="1">
    <location>
        <begin position="139"/>
        <end position="172"/>
    </location>
</feature>
<accession>X7EKH2</accession>
<dbReference type="SUPFAM" id="SSF48452">
    <property type="entry name" value="TPR-like"/>
    <property type="match status" value="1"/>
</dbReference>
<organism evidence="2 3">
    <name type="scientific">Roseivivax halodurans JCM 10272</name>
    <dbReference type="NCBI Taxonomy" id="1449350"/>
    <lineage>
        <taxon>Bacteria</taxon>
        <taxon>Pseudomonadati</taxon>
        <taxon>Pseudomonadota</taxon>
        <taxon>Alphaproteobacteria</taxon>
        <taxon>Rhodobacterales</taxon>
        <taxon>Roseobacteraceae</taxon>
        <taxon>Roseivivax</taxon>
    </lineage>
</organism>
<evidence type="ECO:0000313" key="3">
    <source>
        <dbReference type="Proteomes" id="UP000022447"/>
    </source>
</evidence>
<name>X7EKH2_9RHOB</name>
<dbReference type="InterPro" id="IPR019734">
    <property type="entry name" value="TPR_rpt"/>
</dbReference>
<dbReference type="Pfam" id="PF13432">
    <property type="entry name" value="TPR_16"/>
    <property type="match status" value="1"/>
</dbReference>
<dbReference type="STRING" id="1449350.OCH239_14560"/>
<dbReference type="InterPro" id="IPR011990">
    <property type="entry name" value="TPR-like_helical_dom_sf"/>
</dbReference>
<dbReference type="Proteomes" id="UP000022447">
    <property type="component" value="Unassembled WGS sequence"/>
</dbReference>
<dbReference type="PROSITE" id="PS50005">
    <property type="entry name" value="TPR"/>
    <property type="match status" value="2"/>
</dbReference>
<evidence type="ECO:0000313" key="2">
    <source>
        <dbReference type="EMBL" id="ETX15658.1"/>
    </source>
</evidence>